<comment type="similarity">
    <text evidence="2">Belongs to the TMEM132 family.</text>
</comment>
<feature type="compositionally biased region" description="Low complexity" evidence="6">
    <location>
        <begin position="1208"/>
        <end position="1225"/>
    </location>
</feature>
<feature type="domain" description="Transmembrane protein TMEM132 fifth" evidence="12">
    <location>
        <begin position="740"/>
        <end position="849"/>
    </location>
</feature>
<comment type="subcellular location">
    <subcellularLocation>
        <location evidence="1">Membrane</location>
        <topology evidence="1">Single-pass type I membrane protein</topology>
    </subcellularLocation>
</comment>
<evidence type="ECO:0000256" key="3">
    <source>
        <dbReference type="ARBA" id="ARBA00022692"/>
    </source>
</evidence>
<feature type="region of interest" description="Disordered" evidence="6">
    <location>
        <begin position="670"/>
        <end position="698"/>
    </location>
</feature>
<evidence type="ECO:0000256" key="8">
    <source>
        <dbReference type="SAM" id="SignalP"/>
    </source>
</evidence>
<feature type="signal peptide" evidence="8">
    <location>
        <begin position="1"/>
        <end position="44"/>
    </location>
</feature>
<dbReference type="EMBL" id="CAXLJM020000015">
    <property type="protein sequence ID" value="CAL8081884.1"/>
    <property type="molecule type" value="Genomic_DNA"/>
</dbReference>
<keyword evidence="4 7" id="KW-1133">Transmembrane helix</keyword>
<evidence type="ECO:0000256" key="7">
    <source>
        <dbReference type="SAM" id="Phobius"/>
    </source>
</evidence>
<dbReference type="Pfam" id="PF16070">
    <property type="entry name" value="Ig_TMEM132_4th"/>
    <property type="match status" value="1"/>
</dbReference>
<dbReference type="PROSITE" id="PS51257">
    <property type="entry name" value="PROKAR_LIPOPROTEIN"/>
    <property type="match status" value="1"/>
</dbReference>
<dbReference type="InterPro" id="IPR055424">
    <property type="entry name" value="Ig_TMEM132_6th"/>
</dbReference>
<evidence type="ECO:0000256" key="2">
    <source>
        <dbReference type="ARBA" id="ARBA00006166"/>
    </source>
</evidence>
<feature type="compositionally biased region" description="Basic and acidic residues" evidence="6">
    <location>
        <begin position="1013"/>
        <end position="1025"/>
    </location>
</feature>
<evidence type="ECO:0000256" key="1">
    <source>
        <dbReference type="ARBA" id="ARBA00004479"/>
    </source>
</evidence>
<feature type="transmembrane region" description="Helical" evidence="7">
    <location>
        <begin position="1090"/>
        <end position="1114"/>
    </location>
</feature>
<dbReference type="Proteomes" id="UP001642540">
    <property type="component" value="Unassembled WGS sequence"/>
</dbReference>
<feature type="domain" description="Transmembrane protein TMEM132 C-terminal" evidence="9">
    <location>
        <begin position="1086"/>
        <end position="1162"/>
    </location>
</feature>
<keyword evidence="5 7" id="KW-0472">Membrane</keyword>
<dbReference type="PANTHER" id="PTHR13388">
    <property type="entry name" value="DETONATOR, ISOFORM E"/>
    <property type="match status" value="1"/>
</dbReference>
<keyword evidence="3 7" id="KW-0812">Transmembrane</keyword>
<sequence>MKDILSLWGGSSASTSALSLSCHRPHLFWIWILIVIGCLQPIPGEGIEMHFEPKDGGFFIRPPTLPAINSASSTLSSTSDELDLKELEYADPSTLTTEHFTVLPTSQPVSIRVMYGPFSTKQSVPVRLLVPDPLDTPGGPNGTGSSEPEMIPPLDLSAHIVTPTVPKDTPILRVLFHAGQTAFGLPITQQGGTRGNRQSSGGSRRHRTRLCLVAQATKSQGDVVTSSCSPDARDSTCLAELTLPIHWWPEVSQPRATTTTGSHHHSSVGSGNVGSPSHGDIEAQFTTHTNIINSNNNNPTPVKPTKIPIQVSYAVYEPENGHCNEIGLSTTYGAGVVGEGTGTKRIQIQPPTPLATVVLVDAQKSYRVIKADASDAVKILVPQGSIYPHTKFYVPVMVGKHDHQSIVAFIMRARVKSGLRIIGIEPNTDKMWNITTDFNPRRTHATITAVRKFDPRFQDPKSNEGEEVFNWILEASEEAGDDLDRGRVVWILRYVIQPSADSSWMKKDPFSNFGDERHKLTTRLEIQKDDIQAVLPIAKSWEVVNAAILNGKQVSRPMKIFIVSRAGQVADVTLQASCRSLDESVLKVSSSCTSVYVDGSEIRGSTNATIIIKYGTYEGAAEFTVWMPEFPLDIQLSDSRLNQIKGWRVPNGLRESQGKRDVSAFNKVIDTQSDQPSKDQGQQQSTRGTPTTVNSMSTYYGPTVSDGEKIVDEPWKTHDDDLHGDTDGDMDHIVDHLEESDLDDGDLEDKFHCRPRYQHSRIDVYARFLAQDHDSGRTSYFISRKTYLKVTDLISDYLRVSDTQVAVIKGASSPAVQGTGPGRTEVQVVSPVTGRVLGTREVRVVNEKVSLVAMKVQVISGVQLSLFPDTDSDNEFVAETAITSKLSAKYQEALLDISLRFSDGSWVKLDEIERDNYILAVGSLEPTVVELPPIQNSKYPRIIAVSEGSGPIMRVSLELSDQCHRQNSVPLAMSVAQVEVNFTTSTSRSEFTQNDSNLGTSSTKHSFRKTGRGNKERNGSGKKDLSAMSGVFRGGSGSSLHHTHTDIAGILLKDDSSKASMPSQHLGPISVGFLPDKGWSFAAHNTPLEIAMYVLLGVFSVAILVFVASCFVYASRVKKRETPPDDFALGMKMEQNPMLGRFGAPPAGCTTNAHDWVWLGRASLALHPSMESNRNTAASRGKPNYEAVGRPLANNPIRIIANPSFETQQTQQLAQTTNSQLSLSSPHSQITSLHGSPAGPQPQMCVQQPGTSRQFGRSPGTAPPEAPGFISTPPPRPPKNVSSPPIDTTTFSIKQQAVGAAASSSSSKPGSPPSGGASNSSTTSSVHAAGATVLDAPDYRPPIPPHRNISTGHHNDSHGLSSSSKKMGGQSTSSSSSSSPPSSAQQAYSPNSFNINNFRNSKSAKSNGNSSNSNNNHSRSNKDGQDVLPSPSMIEFPETSHQAKQSSLTTLTSAGDGSAAPGSSSSSLVSRRERDQQYHPPLDPKRPANIVGNPMCYIDEECEDDDDNDDEDLERPLTVAVAAAAAARQNHHKYNRNPNQSSGGDGNNGTSSNTSSSSRHRANSNSSNHKLDMDYDQLMEYFDSLKETEA</sequence>
<feature type="region of interest" description="Disordered" evidence="6">
    <location>
        <begin position="186"/>
        <end position="206"/>
    </location>
</feature>
<feature type="compositionally biased region" description="Polar residues" evidence="6">
    <location>
        <begin position="1244"/>
        <end position="1255"/>
    </location>
</feature>
<dbReference type="Pfam" id="PF23039">
    <property type="entry name" value="TMEM132_3rd"/>
    <property type="match status" value="1"/>
</dbReference>
<evidence type="ECO:0008006" key="16">
    <source>
        <dbReference type="Google" id="ProtNLM"/>
    </source>
</evidence>
<name>A0ABP1Q448_9HEXA</name>
<feature type="region of interest" description="Disordered" evidence="6">
    <location>
        <begin position="1208"/>
        <end position="1492"/>
    </location>
</feature>
<feature type="region of interest" description="Disordered" evidence="6">
    <location>
        <begin position="1523"/>
        <end position="1575"/>
    </location>
</feature>
<accession>A0ABP1Q448</accession>
<gene>
    <name evidence="14" type="ORF">ODALV1_LOCUS5048</name>
</gene>
<evidence type="ECO:0000259" key="13">
    <source>
        <dbReference type="Pfam" id="PF23487"/>
    </source>
</evidence>
<feature type="region of interest" description="Disordered" evidence="6">
    <location>
        <begin position="254"/>
        <end position="281"/>
    </location>
</feature>
<feature type="domain" description="Transmembrane protein TMEM132 cohesin-like" evidence="11">
    <location>
        <begin position="375"/>
        <end position="497"/>
    </location>
</feature>
<feature type="compositionally biased region" description="Low complexity" evidence="6">
    <location>
        <begin position="1400"/>
        <end position="1418"/>
    </location>
</feature>
<evidence type="ECO:0000313" key="15">
    <source>
        <dbReference type="Proteomes" id="UP001642540"/>
    </source>
</evidence>
<feature type="compositionally biased region" description="Polar residues" evidence="6">
    <location>
        <begin position="1286"/>
        <end position="1295"/>
    </location>
</feature>
<proteinExistence type="inferred from homology"/>
<evidence type="ECO:0000256" key="4">
    <source>
        <dbReference type="ARBA" id="ARBA00022989"/>
    </source>
</evidence>
<evidence type="ECO:0000259" key="10">
    <source>
        <dbReference type="Pfam" id="PF16070"/>
    </source>
</evidence>
<dbReference type="Pfam" id="PF15706">
    <property type="entry name" value="TMEM132_C"/>
    <property type="match status" value="1"/>
</dbReference>
<feature type="compositionally biased region" description="Low complexity" evidence="6">
    <location>
        <begin position="1537"/>
        <end position="1568"/>
    </location>
</feature>
<evidence type="ECO:0000256" key="5">
    <source>
        <dbReference type="ARBA" id="ARBA00023136"/>
    </source>
</evidence>
<dbReference type="Pfam" id="PF23487">
    <property type="entry name" value="Ig_TMEM132_6th"/>
    <property type="match status" value="1"/>
</dbReference>
<organism evidence="14 15">
    <name type="scientific">Orchesella dallaii</name>
    <dbReference type="NCBI Taxonomy" id="48710"/>
    <lineage>
        <taxon>Eukaryota</taxon>
        <taxon>Metazoa</taxon>
        <taxon>Ecdysozoa</taxon>
        <taxon>Arthropoda</taxon>
        <taxon>Hexapoda</taxon>
        <taxon>Collembola</taxon>
        <taxon>Entomobryomorpha</taxon>
        <taxon>Entomobryoidea</taxon>
        <taxon>Orchesellidae</taxon>
        <taxon>Orchesellinae</taxon>
        <taxon>Orchesella</taxon>
    </lineage>
</organism>
<evidence type="ECO:0000313" key="14">
    <source>
        <dbReference type="EMBL" id="CAL8081884.1"/>
    </source>
</evidence>
<dbReference type="Pfam" id="PF23486">
    <property type="entry name" value="Ig_TMEM132_5th"/>
    <property type="match status" value="1"/>
</dbReference>
<feature type="compositionally biased region" description="Low complexity" evidence="6">
    <location>
        <begin position="1453"/>
        <end position="1467"/>
    </location>
</feature>
<feature type="chain" id="PRO_5045476954" description="Transmembrane protein" evidence="8">
    <location>
        <begin position="45"/>
        <end position="1590"/>
    </location>
</feature>
<feature type="compositionally biased region" description="Low complexity" evidence="6">
    <location>
        <begin position="257"/>
        <end position="278"/>
    </location>
</feature>
<keyword evidence="8" id="KW-0732">Signal</keyword>
<dbReference type="InterPro" id="IPR026307">
    <property type="entry name" value="TMEM132"/>
</dbReference>
<comment type="caution">
    <text evidence="14">The sequence shown here is derived from an EMBL/GenBank/DDBJ whole genome shotgun (WGS) entry which is preliminary data.</text>
</comment>
<protein>
    <recommendedName>
        <fullName evidence="16">Transmembrane protein</fullName>
    </recommendedName>
</protein>
<feature type="compositionally biased region" description="Basic and acidic residues" evidence="6">
    <location>
        <begin position="1470"/>
        <end position="1486"/>
    </location>
</feature>
<evidence type="ECO:0000259" key="12">
    <source>
        <dbReference type="Pfam" id="PF23486"/>
    </source>
</evidence>
<dbReference type="InterPro" id="IPR031437">
    <property type="entry name" value="Ig_TMEM132_4th"/>
</dbReference>
<feature type="domain" description="Transmembrane protein family 132 fourth" evidence="10">
    <location>
        <begin position="533"/>
        <end position="629"/>
    </location>
</feature>
<feature type="compositionally biased region" description="Low complexity" evidence="6">
    <location>
        <begin position="1358"/>
        <end position="1392"/>
    </location>
</feature>
<dbReference type="InterPro" id="IPR055423">
    <property type="entry name" value="Ig_TMEM132_5th"/>
</dbReference>
<feature type="compositionally biased region" description="Low complexity" evidence="6">
    <location>
        <begin position="1299"/>
        <end position="1325"/>
    </location>
</feature>
<feature type="compositionally biased region" description="Low complexity" evidence="6">
    <location>
        <begin position="188"/>
        <end position="202"/>
    </location>
</feature>
<feature type="domain" description="Transmembrane protein TMEM132 sixth" evidence="13">
    <location>
        <begin position="851"/>
        <end position="965"/>
    </location>
</feature>
<keyword evidence="15" id="KW-1185">Reference proteome</keyword>
<evidence type="ECO:0000259" key="9">
    <source>
        <dbReference type="Pfam" id="PF15706"/>
    </source>
</evidence>
<dbReference type="PANTHER" id="PTHR13388:SF11">
    <property type="entry name" value="DETONATOR, ISOFORM E"/>
    <property type="match status" value="1"/>
</dbReference>
<feature type="compositionally biased region" description="Pro residues" evidence="6">
    <location>
        <begin position="1261"/>
        <end position="1278"/>
    </location>
</feature>
<feature type="region of interest" description="Disordered" evidence="6">
    <location>
        <begin position="1171"/>
        <end position="1190"/>
    </location>
</feature>
<feature type="region of interest" description="Disordered" evidence="6">
    <location>
        <begin position="986"/>
        <end position="1027"/>
    </location>
</feature>
<evidence type="ECO:0000259" key="11">
    <source>
        <dbReference type="Pfam" id="PF23039"/>
    </source>
</evidence>
<reference evidence="14 15" key="1">
    <citation type="submission" date="2024-08" db="EMBL/GenBank/DDBJ databases">
        <authorList>
            <person name="Cucini C."/>
            <person name="Frati F."/>
        </authorList>
    </citation>
    <scope>NUCLEOTIDE SEQUENCE [LARGE SCALE GENOMIC DNA]</scope>
</reference>
<feature type="compositionally biased region" description="Polar residues" evidence="6">
    <location>
        <begin position="1439"/>
        <end position="1452"/>
    </location>
</feature>
<evidence type="ECO:0000256" key="6">
    <source>
        <dbReference type="SAM" id="MobiDB-lite"/>
    </source>
</evidence>
<dbReference type="InterPro" id="IPR031436">
    <property type="entry name" value="TMEM132_C"/>
</dbReference>
<dbReference type="InterPro" id="IPR055421">
    <property type="entry name" value="TMEM132_3rd"/>
</dbReference>
<feature type="compositionally biased region" description="Polar residues" evidence="6">
    <location>
        <begin position="986"/>
        <end position="1004"/>
    </location>
</feature>